<dbReference type="SMART" id="SM00422">
    <property type="entry name" value="HTH_MERR"/>
    <property type="match status" value="1"/>
</dbReference>
<dbReference type="PROSITE" id="PS50937">
    <property type="entry name" value="HTH_MERR_2"/>
    <property type="match status" value="1"/>
</dbReference>
<dbReference type="Proteomes" id="UP001597171">
    <property type="component" value="Unassembled WGS sequence"/>
</dbReference>
<reference evidence="5" key="1">
    <citation type="journal article" date="2019" name="Int. J. Syst. Evol. Microbiol.">
        <title>The Global Catalogue of Microorganisms (GCM) 10K type strain sequencing project: providing services to taxonomists for standard genome sequencing and annotation.</title>
        <authorList>
            <consortium name="The Broad Institute Genomics Platform"/>
            <consortium name="The Broad Institute Genome Sequencing Center for Infectious Disease"/>
            <person name="Wu L."/>
            <person name="Ma J."/>
        </authorList>
    </citation>
    <scope>NUCLEOTIDE SEQUENCE [LARGE SCALE GENOMIC DNA]</scope>
    <source>
        <strain evidence="5">CCUG 61696</strain>
    </source>
</reference>
<feature type="compositionally biased region" description="Pro residues" evidence="2">
    <location>
        <begin position="186"/>
        <end position="197"/>
    </location>
</feature>
<organism evidence="4 5">
    <name type="scientific">Methylopila musalis</name>
    <dbReference type="NCBI Taxonomy" id="1134781"/>
    <lineage>
        <taxon>Bacteria</taxon>
        <taxon>Pseudomonadati</taxon>
        <taxon>Pseudomonadota</taxon>
        <taxon>Alphaproteobacteria</taxon>
        <taxon>Hyphomicrobiales</taxon>
        <taxon>Methylopilaceae</taxon>
        <taxon>Methylopila</taxon>
    </lineage>
</organism>
<evidence type="ECO:0000313" key="4">
    <source>
        <dbReference type="EMBL" id="MFD1330660.1"/>
    </source>
</evidence>
<dbReference type="PANTHER" id="PTHR30204">
    <property type="entry name" value="REDOX-CYCLING DRUG-SENSING TRANSCRIPTIONAL ACTIVATOR SOXR"/>
    <property type="match status" value="1"/>
</dbReference>
<keyword evidence="5" id="KW-1185">Reference proteome</keyword>
<sequence>MTDDGRPGAEKGPDAFRTISEVADDLGVPQHVLRFWETRFPQIKPIKRGGNRRYYRPNDVDLLRGVKHLLYGEGYTIRGVQRILREQGQRRVAGYADGGAPAPDPQDLEPQEPRPQDVEQRDPDPQAFDPAGRHEPRFAPQADAPSDNAPTVAERTPFAPPPDRRDLSGPVGGPEMWAPQRRGPQAPIPSPGRPAPPHETLSHAAAPHEGRTSEFAPPDEPAPAAPIAGPTLSPEQTRRLRAALLELDACRRILEERL</sequence>
<dbReference type="Gene3D" id="1.10.1660.10">
    <property type="match status" value="1"/>
</dbReference>
<evidence type="ECO:0000259" key="3">
    <source>
        <dbReference type="PROSITE" id="PS50937"/>
    </source>
</evidence>
<feature type="compositionally biased region" description="Basic and acidic residues" evidence="2">
    <location>
        <begin position="111"/>
        <end position="124"/>
    </location>
</feature>
<protein>
    <submittedName>
        <fullName evidence="4">MerR family transcriptional regulator</fullName>
    </submittedName>
</protein>
<accession>A0ABW3Z336</accession>
<dbReference type="SUPFAM" id="SSF46955">
    <property type="entry name" value="Putative DNA-binding domain"/>
    <property type="match status" value="1"/>
</dbReference>
<dbReference type="InterPro" id="IPR047057">
    <property type="entry name" value="MerR_fam"/>
</dbReference>
<name>A0ABW3Z336_9HYPH</name>
<dbReference type="RefSeq" id="WP_378773840.1">
    <property type="nucleotide sequence ID" value="NZ_JBHTMX010000004.1"/>
</dbReference>
<evidence type="ECO:0000256" key="2">
    <source>
        <dbReference type="SAM" id="MobiDB-lite"/>
    </source>
</evidence>
<comment type="caution">
    <text evidence="4">The sequence shown here is derived from an EMBL/GenBank/DDBJ whole genome shotgun (WGS) entry which is preliminary data.</text>
</comment>
<feature type="domain" description="HTH merR-type" evidence="3">
    <location>
        <begin position="18"/>
        <end position="86"/>
    </location>
</feature>
<dbReference type="CDD" id="cd04765">
    <property type="entry name" value="HTH_MlrA-like_sg2"/>
    <property type="match status" value="1"/>
</dbReference>
<proteinExistence type="predicted"/>
<evidence type="ECO:0000256" key="1">
    <source>
        <dbReference type="ARBA" id="ARBA00023125"/>
    </source>
</evidence>
<dbReference type="PANTHER" id="PTHR30204:SF15">
    <property type="entry name" value="BLL5018 PROTEIN"/>
    <property type="match status" value="1"/>
</dbReference>
<dbReference type="InterPro" id="IPR009061">
    <property type="entry name" value="DNA-bd_dom_put_sf"/>
</dbReference>
<dbReference type="InterPro" id="IPR000551">
    <property type="entry name" value="MerR-type_HTH_dom"/>
</dbReference>
<keyword evidence="1" id="KW-0238">DNA-binding</keyword>
<evidence type="ECO:0000313" key="5">
    <source>
        <dbReference type="Proteomes" id="UP001597171"/>
    </source>
</evidence>
<gene>
    <name evidence="4" type="ORF">ACFQ4O_01450</name>
</gene>
<dbReference type="EMBL" id="JBHTMX010000004">
    <property type="protein sequence ID" value="MFD1330660.1"/>
    <property type="molecule type" value="Genomic_DNA"/>
</dbReference>
<dbReference type="Pfam" id="PF13411">
    <property type="entry name" value="MerR_1"/>
    <property type="match status" value="1"/>
</dbReference>
<feature type="region of interest" description="Disordered" evidence="2">
    <location>
        <begin position="94"/>
        <end position="235"/>
    </location>
</feature>